<sequence>MDKIVYTQEKMDAVKTQVQKLVEIVAELEAEFPGRHFTLDGHLVGSIGEVMAAYYYGIELYRASAEIHDGEIEGRKVQIKISQQDDIVINHEPDYLIVLYMKKNGNIYEVYNGPGKLPWENASKKDSHNNRHMRVNKLMELDKDVVEAEQIKRINPIEKMKAEYKNRK</sequence>
<evidence type="ECO:0000259" key="1">
    <source>
        <dbReference type="Pfam" id="PF22522"/>
    </source>
</evidence>
<organism evidence="2 3">
    <name type="scientific">Simiaoa sunii</name>
    <dbReference type="NCBI Taxonomy" id="2763672"/>
    <lineage>
        <taxon>Bacteria</taxon>
        <taxon>Bacillati</taxon>
        <taxon>Bacillota</taxon>
        <taxon>Clostridia</taxon>
        <taxon>Lachnospirales</taxon>
        <taxon>Lachnospiraceae</taxon>
        <taxon>Simiaoa</taxon>
    </lineage>
</organism>
<dbReference type="KEGG" id="ssun:H9Q77_14735"/>
<dbReference type="AlphaFoldDB" id="A0A7G9FUR5"/>
<dbReference type="RefSeq" id="WP_118547775.1">
    <property type="nucleotide sequence ID" value="NZ_CP060633.1"/>
</dbReference>
<dbReference type="Pfam" id="PF22522">
    <property type="entry name" value="DUF6998"/>
    <property type="match status" value="1"/>
</dbReference>
<keyword evidence="3" id="KW-1185">Reference proteome</keyword>
<feature type="domain" description="DUF6998" evidence="1">
    <location>
        <begin position="19"/>
        <end position="151"/>
    </location>
</feature>
<protein>
    <recommendedName>
        <fullName evidence="1">DUF6998 domain-containing protein</fullName>
    </recommendedName>
</protein>
<evidence type="ECO:0000313" key="3">
    <source>
        <dbReference type="Proteomes" id="UP000515981"/>
    </source>
</evidence>
<accession>A0A7G9FUR5</accession>
<proteinExistence type="predicted"/>
<dbReference type="Proteomes" id="UP000515981">
    <property type="component" value="Chromosome"/>
</dbReference>
<dbReference type="EMBL" id="CP060633">
    <property type="protein sequence ID" value="QNM02297.1"/>
    <property type="molecule type" value="Genomic_DNA"/>
</dbReference>
<evidence type="ECO:0000313" key="2">
    <source>
        <dbReference type="EMBL" id="QNM02297.1"/>
    </source>
</evidence>
<gene>
    <name evidence="2" type="ORF">H9Q77_14735</name>
</gene>
<reference evidence="2 3" key="1">
    <citation type="submission" date="2020-08" db="EMBL/GenBank/DDBJ databases">
        <authorList>
            <person name="Liu C."/>
            <person name="Sun Q."/>
        </authorList>
    </citation>
    <scope>NUCLEOTIDE SEQUENCE [LARGE SCALE GENOMIC DNA]</scope>
    <source>
        <strain evidence="2 3">NSJ-8</strain>
    </source>
</reference>
<dbReference type="InterPro" id="IPR054267">
    <property type="entry name" value="DUF6998"/>
</dbReference>
<name>A0A7G9FUR5_9FIRM</name>